<evidence type="ECO:0000313" key="8">
    <source>
        <dbReference type="RefSeq" id="XP_010433479.1"/>
    </source>
</evidence>
<dbReference type="Gene3D" id="3.10.50.40">
    <property type="match status" value="1"/>
</dbReference>
<comment type="catalytic activity">
    <reaction evidence="1 5">
        <text>[protein]-peptidylproline (omega=180) = [protein]-peptidylproline (omega=0)</text>
        <dbReference type="Rhea" id="RHEA:16237"/>
        <dbReference type="Rhea" id="RHEA-COMP:10747"/>
        <dbReference type="Rhea" id="RHEA-COMP:10748"/>
        <dbReference type="ChEBI" id="CHEBI:83833"/>
        <dbReference type="ChEBI" id="CHEBI:83834"/>
        <dbReference type="EC" id="5.2.1.8"/>
    </reaction>
</comment>
<evidence type="ECO:0000313" key="7">
    <source>
        <dbReference type="Proteomes" id="UP000694864"/>
    </source>
</evidence>
<evidence type="ECO:0000256" key="1">
    <source>
        <dbReference type="ARBA" id="ARBA00000971"/>
    </source>
</evidence>
<organism evidence="7 8">
    <name type="scientific">Camelina sativa</name>
    <name type="common">False flax</name>
    <name type="synonym">Myagrum sativum</name>
    <dbReference type="NCBI Taxonomy" id="90675"/>
    <lineage>
        <taxon>Eukaryota</taxon>
        <taxon>Viridiplantae</taxon>
        <taxon>Streptophyta</taxon>
        <taxon>Embryophyta</taxon>
        <taxon>Tracheophyta</taxon>
        <taxon>Spermatophyta</taxon>
        <taxon>Magnoliopsida</taxon>
        <taxon>eudicotyledons</taxon>
        <taxon>Gunneridae</taxon>
        <taxon>Pentapetalae</taxon>
        <taxon>rosids</taxon>
        <taxon>malvids</taxon>
        <taxon>Brassicales</taxon>
        <taxon>Brassicaceae</taxon>
        <taxon>Camelineae</taxon>
        <taxon>Camelina</taxon>
    </lineage>
</organism>
<dbReference type="PANTHER" id="PTHR43811">
    <property type="entry name" value="FKBP-TYPE PEPTIDYL-PROLYL CIS-TRANS ISOMERASE FKPA"/>
    <property type="match status" value="1"/>
</dbReference>
<protein>
    <recommendedName>
        <fullName evidence="2 5">peptidylprolyl isomerase</fullName>
        <ecNumber evidence="2 5">5.2.1.8</ecNumber>
    </recommendedName>
</protein>
<dbReference type="RefSeq" id="XP_010433479.1">
    <property type="nucleotide sequence ID" value="XM_010435177.2"/>
</dbReference>
<accession>A0ABM0TZ25</accession>
<keyword evidence="7" id="KW-1185">Reference proteome</keyword>
<dbReference type="GO" id="GO:0016853">
    <property type="term" value="F:isomerase activity"/>
    <property type="evidence" value="ECO:0007669"/>
    <property type="project" value="UniProtKB-KW"/>
</dbReference>
<evidence type="ECO:0000256" key="4">
    <source>
        <dbReference type="ARBA" id="ARBA00023235"/>
    </source>
</evidence>
<dbReference type="Proteomes" id="UP000694864">
    <property type="component" value="Chromosome 10"/>
</dbReference>
<gene>
    <name evidence="8" type="primary">LOC104717585</name>
</gene>
<name>A0ABM0TZ25_CAMSA</name>
<keyword evidence="3 5" id="KW-0697">Rotamase</keyword>
<feature type="domain" description="PPIase FKBP-type" evidence="6">
    <location>
        <begin position="137"/>
        <end position="240"/>
    </location>
</feature>
<reference evidence="8" key="2">
    <citation type="submission" date="2025-08" db="UniProtKB">
        <authorList>
            <consortium name="RefSeq"/>
        </authorList>
    </citation>
    <scope>IDENTIFICATION</scope>
    <source>
        <tissue evidence="8">Leaf</tissue>
    </source>
</reference>
<evidence type="ECO:0000256" key="2">
    <source>
        <dbReference type="ARBA" id="ARBA00013194"/>
    </source>
</evidence>
<evidence type="ECO:0000256" key="3">
    <source>
        <dbReference type="ARBA" id="ARBA00023110"/>
    </source>
</evidence>
<keyword evidence="4 5" id="KW-0413">Isomerase</keyword>
<reference evidence="7" key="1">
    <citation type="journal article" date="2014" name="Nat. Commun.">
        <title>The emerging biofuel crop Camelina sativa retains a highly undifferentiated hexaploid genome structure.</title>
        <authorList>
            <person name="Kagale S."/>
            <person name="Koh C."/>
            <person name="Nixon J."/>
            <person name="Bollina V."/>
            <person name="Clarke W.E."/>
            <person name="Tuteja R."/>
            <person name="Spillane C."/>
            <person name="Robinson S.J."/>
            <person name="Links M.G."/>
            <person name="Clarke C."/>
            <person name="Higgins E.E."/>
            <person name="Huebert T."/>
            <person name="Sharpe A.G."/>
            <person name="Parkin I.A."/>
        </authorList>
    </citation>
    <scope>NUCLEOTIDE SEQUENCE [LARGE SCALE GENOMIC DNA]</scope>
    <source>
        <strain evidence="7">cv. DH55</strain>
    </source>
</reference>
<dbReference type="Pfam" id="PF00254">
    <property type="entry name" value="FKBP_C"/>
    <property type="match status" value="1"/>
</dbReference>
<dbReference type="PANTHER" id="PTHR43811:SF26">
    <property type="entry name" value="PEPTIDYL-PROLYL CIS-TRANS ISOMERASE FKBP16-1, CHLOROPLASTIC"/>
    <property type="match status" value="1"/>
</dbReference>
<dbReference type="InterPro" id="IPR001179">
    <property type="entry name" value="PPIase_FKBP_dom"/>
</dbReference>
<evidence type="ECO:0000259" key="6">
    <source>
        <dbReference type="PROSITE" id="PS50059"/>
    </source>
</evidence>
<evidence type="ECO:0000256" key="5">
    <source>
        <dbReference type="PROSITE-ProRule" id="PRU00277"/>
    </source>
</evidence>
<dbReference type="InterPro" id="IPR046357">
    <property type="entry name" value="PPIase_dom_sf"/>
</dbReference>
<sequence>MISLSHSSSLIHYLEQQRRLTTFAMAMEIAHRFINSSSMSLSRVGKSRIRNGVCGTARVGLSSVSAVHLPRRRMFMQLAGFGSVLTLLDSPPGLAAPLPDMKDPQVIRTLKLPSGVRFQELRFSEIIEGEGPEAREGDLVELNYVCRRANGYFVHSTVDQFSGESSPVKLILDGNDVIEGLKEVLVGMKAGGKRRALIPPSVGYINETLKPIPEEFGPRRSLLSHANEPLVFEIQLLKVL</sequence>
<dbReference type="SUPFAM" id="SSF54534">
    <property type="entry name" value="FKBP-like"/>
    <property type="match status" value="1"/>
</dbReference>
<dbReference type="PROSITE" id="PS50059">
    <property type="entry name" value="FKBP_PPIASE"/>
    <property type="match status" value="1"/>
</dbReference>
<dbReference type="GeneID" id="104717585"/>
<dbReference type="EC" id="5.2.1.8" evidence="2 5"/>
<proteinExistence type="predicted"/>